<dbReference type="Proteomes" id="UP000252172">
    <property type="component" value="Unassembled WGS sequence"/>
</dbReference>
<evidence type="ECO:0008006" key="3">
    <source>
        <dbReference type="Google" id="ProtNLM"/>
    </source>
</evidence>
<name>A0A368N5Z7_9FLAO</name>
<evidence type="ECO:0000313" key="1">
    <source>
        <dbReference type="EMBL" id="RCU44994.1"/>
    </source>
</evidence>
<gene>
    <name evidence="1" type="ORF">DQ356_01945</name>
</gene>
<dbReference type="EMBL" id="QPIE01000001">
    <property type="protein sequence ID" value="RCU44994.1"/>
    <property type="molecule type" value="Genomic_DNA"/>
</dbReference>
<comment type="caution">
    <text evidence="1">The sequence shown here is derived from an EMBL/GenBank/DDBJ whole genome shotgun (WGS) entry which is preliminary data.</text>
</comment>
<evidence type="ECO:0000313" key="2">
    <source>
        <dbReference type="Proteomes" id="UP000252172"/>
    </source>
</evidence>
<reference evidence="1 2" key="1">
    <citation type="submission" date="2018-07" db="EMBL/GenBank/DDBJ databases">
        <title>Chryseobacterium lacus sp. nov., isolated from lake water.</title>
        <authorList>
            <person name="Li C.-M."/>
        </authorList>
    </citation>
    <scope>NUCLEOTIDE SEQUENCE [LARGE SCALE GENOMIC DNA]</scope>
    <source>
        <strain evidence="1 2">YLOS41</strain>
    </source>
</reference>
<dbReference type="OrthoDB" id="883248at2"/>
<accession>A0A368N5Z7</accession>
<dbReference type="AlphaFoldDB" id="A0A368N5Z7"/>
<sequence>MITALSFFSVFTFAQDSGSVKKSITGTQIGLFGAEVYNEAKLSEKLALRSQLALYPSLWGGNIYNKTGFALTPAISLTPKYYYNLRKRADAGKNQNNNAGNYISLKVEYLPNWFVISNVEDIYVTPMISFVPTWGLRRNLAIKLGLGVGKILGKENHTQIVPDISFKIGYDF</sequence>
<keyword evidence="2" id="KW-1185">Reference proteome</keyword>
<protein>
    <recommendedName>
        <fullName evidence="3">DUF3575 domain-containing protein</fullName>
    </recommendedName>
</protein>
<organism evidence="1 2">
    <name type="scientific">Chryseobacterium lacus</name>
    <dbReference type="NCBI Taxonomy" id="2058346"/>
    <lineage>
        <taxon>Bacteria</taxon>
        <taxon>Pseudomonadati</taxon>
        <taxon>Bacteroidota</taxon>
        <taxon>Flavobacteriia</taxon>
        <taxon>Flavobacteriales</taxon>
        <taxon>Weeksellaceae</taxon>
        <taxon>Chryseobacterium group</taxon>
        <taxon>Chryseobacterium</taxon>
    </lineage>
</organism>
<proteinExistence type="predicted"/>